<proteinExistence type="inferred from homology"/>
<comment type="caution">
    <text evidence="3">The sequence shown here is derived from an EMBL/GenBank/DDBJ whole genome shotgun (WGS) entry which is preliminary data.</text>
</comment>
<dbReference type="InterPro" id="IPR009799">
    <property type="entry name" value="EthD_dom"/>
</dbReference>
<evidence type="ECO:0000313" key="3">
    <source>
        <dbReference type="EMBL" id="KXX82482.1"/>
    </source>
</evidence>
<name>A0A175WG22_9PEZI</name>
<dbReference type="Pfam" id="PF07110">
    <property type="entry name" value="EthD"/>
    <property type="match status" value="1"/>
</dbReference>
<accession>A0A175WG22</accession>
<feature type="domain" description="EthD" evidence="2">
    <location>
        <begin position="24"/>
        <end position="125"/>
    </location>
</feature>
<gene>
    <name evidence="3" type="ORF">MMYC01_201225</name>
</gene>
<comment type="similarity">
    <text evidence="1">Belongs to the tpcK family.</text>
</comment>
<dbReference type="Proteomes" id="UP000078237">
    <property type="component" value="Unassembled WGS sequence"/>
</dbReference>
<dbReference type="AlphaFoldDB" id="A0A175WG22"/>
<dbReference type="InterPro" id="IPR011008">
    <property type="entry name" value="Dimeric_a/b-barrel"/>
</dbReference>
<dbReference type="SUPFAM" id="SSF54909">
    <property type="entry name" value="Dimeric alpha+beta barrel"/>
    <property type="match status" value="1"/>
</dbReference>
<organism evidence="3 4">
    <name type="scientific">Madurella mycetomatis</name>
    <dbReference type="NCBI Taxonomy" id="100816"/>
    <lineage>
        <taxon>Eukaryota</taxon>
        <taxon>Fungi</taxon>
        <taxon>Dikarya</taxon>
        <taxon>Ascomycota</taxon>
        <taxon>Pezizomycotina</taxon>
        <taxon>Sordariomycetes</taxon>
        <taxon>Sordariomycetidae</taxon>
        <taxon>Sordariales</taxon>
        <taxon>Sordariales incertae sedis</taxon>
        <taxon>Madurella</taxon>
    </lineage>
</organism>
<dbReference type="OrthoDB" id="3183782at2759"/>
<dbReference type="STRING" id="100816.A0A175WG22"/>
<reference evidence="3 4" key="1">
    <citation type="journal article" date="2016" name="Genome Announc.">
        <title>Genome Sequence of Madurella mycetomatis mm55, Isolated from a Human Mycetoma Case in Sudan.</title>
        <authorList>
            <person name="Smit S."/>
            <person name="Derks M.F."/>
            <person name="Bervoets S."/>
            <person name="Fahal A."/>
            <person name="van Leeuwen W."/>
            <person name="van Belkum A."/>
            <person name="van de Sande W.W."/>
        </authorList>
    </citation>
    <scope>NUCLEOTIDE SEQUENCE [LARGE SCALE GENOMIC DNA]</scope>
    <source>
        <strain evidence="4">mm55</strain>
    </source>
</reference>
<keyword evidence="4" id="KW-1185">Reference proteome</keyword>
<dbReference type="VEuPathDB" id="FungiDB:MMYC01_201225"/>
<protein>
    <recommendedName>
        <fullName evidence="2">EthD domain-containing protein</fullName>
    </recommendedName>
</protein>
<sequence>MAEQQQQMPMLKVSVLHYRDKSHDEATWTKWYLEEQIPRFIPMAHKHGIDRCELAKKYLMPEAFKQQFQVDLDQLKGGCAAGWNMAPYDAATIYWVTDPQKIRNMLNDPDWNSKVVVFEKGWIDQTKVDVQAGTQTTFIEDGKIVNTITKEYD</sequence>
<evidence type="ECO:0000256" key="1">
    <source>
        <dbReference type="ARBA" id="ARBA00005986"/>
    </source>
</evidence>
<evidence type="ECO:0000313" key="4">
    <source>
        <dbReference type="Proteomes" id="UP000078237"/>
    </source>
</evidence>
<evidence type="ECO:0000259" key="2">
    <source>
        <dbReference type="Pfam" id="PF07110"/>
    </source>
</evidence>
<dbReference type="EMBL" id="LCTW02000013">
    <property type="protein sequence ID" value="KXX82482.1"/>
    <property type="molecule type" value="Genomic_DNA"/>
</dbReference>